<keyword evidence="1" id="KW-0812">Transmembrane</keyword>
<dbReference type="AlphaFoldDB" id="A0A2A6RFP9"/>
<dbReference type="Pfam" id="PF13451">
    <property type="entry name" value="zf_Tbcl"/>
    <property type="match status" value="1"/>
</dbReference>
<dbReference type="RefSeq" id="WP_097645443.1">
    <property type="nucleotide sequence ID" value="NZ_NQWI01000116.1"/>
</dbReference>
<protein>
    <recommendedName>
        <fullName evidence="2">Probable zinc-binding domain-containing protein</fullName>
    </recommendedName>
</protein>
<feature type="transmembrane region" description="Helical" evidence="1">
    <location>
        <begin position="104"/>
        <end position="120"/>
    </location>
</feature>
<accession>A0A2A6RFP9</accession>
<evidence type="ECO:0000313" key="3">
    <source>
        <dbReference type="EMBL" id="PDW01708.1"/>
    </source>
</evidence>
<dbReference type="Proteomes" id="UP000220527">
    <property type="component" value="Unassembled WGS sequence"/>
</dbReference>
<keyword evidence="4" id="KW-1185">Reference proteome</keyword>
<dbReference type="InterPro" id="IPR010718">
    <property type="entry name" value="DUF1294"/>
</dbReference>
<sequence>MPDQQLVCKECGQVFTWAVGEQAFYRERGLQPPRRCVGCRAQRRQVVAAEHGASPLPRRSTSEALPVARRRRRRSRGGAWGWLVGMTLALSLGAALWFAVSPWWAWWGAINGVALLVYSYDKLIAGGTQRRVPEAVLLSLALLGGSAGALVAMVSLRHKTSKPTFYLPFALIVLIHLGAIWWWPW</sequence>
<evidence type="ECO:0000259" key="2">
    <source>
        <dbReference type="Pfam" id="PF13451"/>
    </source>
</evidence>
<proteinExistence type="predicted"/>
<keyword evidence="1" id="KW-1133">Transmembrane helix</keyword>
<name>A0A2A6RFP9_9CHLR</name>
<organism evidence="3 4">
    <name type="scientific">Candidatus Viridilinea mediisalina</name>
    <dbReference type="NCBI Taxonomy" id="2024553"/>
    <lineage>
        <taxon>Bacteria</taxon>
        <taxon>Bacillati</taxon>
        <taxon>Chloroflexota</taxon>
        <taxon>Chloroflexia</taxon>
        <taxon>Chloroflexales</taxon>
        <taxon>Chloroflexineae</taxon>
        <taxon>Oscillochloridaceae</taxon>
        <taxon>Candidatus Viridilinea</taxon>
    </lineage>
</organism>
<gene>
    <name evidence="3" type="ORF">CJ255_17780</name>
</gene>
<dbReference type="InterPro" id="IPR025306">
    <property type="entry name" value="Zn-bnd_dom_prob"/>
</dbReference>
<feature type="transmembrane region" description="Helical" evidence="1">
    <location>
        <begin position="79"/>
        <end position="98"/>
    </location>
</feature>
<comment type="caution">
    <text evidence="3">The sequence shown here is derived from an EMBL/GenBank/DDBJ whole genome shotgun (WGS) entry which is preliminary data.</text>
</comment>
<evidence type="ECO:0000256" key="1">
    <source>
        <dbReference type="SAM" id="Phobius"/>
    </source>
</evidence>
<feature type="transmembrane region" description="Helical" evidence="1">
    <location>
        <begin position="165"/>
        <end position="183"/>
    </location>
</feature>
<dbReference type="Pfam" id="PF06961">
    <property type="entry name" value="DUF1294"/>
    <property type="match status" value="1"/>
</dbReference>
<feature type="transmembrane region" description="Helical" evidence="1">
    <location>
        <begin position="132"/>
        <end position="153"/>
    </location>
</feature>
<keyword evidence="1" id="KW-0472">Membrane</keyword>
<dbReference type="OrthoDB" id="5505402at2"/>
<reference evidence="4" key="1">
    <citation type="submission" date="2017-08" db="EMBL/GenBank/DDBJ databases">
        <authorList>
            <person name="Grouzdev D.S."/>
            <person name="Gaisin V.A."/>
            <person name="Rysina M.S."/>
            <person name="Gorlenko V.M."/>
        </authorList>
    </citation>
    <scope>NUCLEOTIDE SEQUENCE [LARGE SCALE GENOMIC DNA]</scope>
    <source>
        <strain evidence="4">Kir15-3F</strain>
    </source>
</reference>
<dbReference type="EMBL" id="NQWI01000116">
    <property type="protein sequence ID" value="PDW01708.1"/>
    <property type="molecule type" value="Genomic_DNA"/>
</dbReference>
<feature type="domain" description="Probable zinc-binding" evidence="2">
    <location>
        <begin position="3"/>
        <end position="45"/>
    </location>
</feature>
<evidence type="ECO:0000313" key="4">
    <source>
        <dbReference type="Proteomes" id="UP000220527"/>
    </source>
</evidence>